<name>A0A811G0F9_CORDP</name>
<keyword evidence="2" id="KW-0067">ATP-binding</keyword>
<protein>
    <submittedName>
        <fullName evidence="2">ATP-binding protein</fullName>
    </submittedName>
</protein>
<dbReference type="InterPro" id="IPR003959">
    <property type="entry name" value="ATPase_AAA_core"/>
</dbReference>
<evidence type="ECO:0000259" key="1">
    <source>
        <dbReference type="Pfam" id="PF13304"/>
    </source>
</evidence>
<sequence>MLLTLSICNFRSFGTEATLDLQRRGFRTQHPRKDETWQENTWHRAAIFGANAAGKSNVLRALGQLKLAITHSLTNEHWVRELRDPHSLCTDEPTSFEVEYVFDDVRYRWGLTLNHSGVVEEFLEANLSSRWRRIFERTGNSLIFGSNTGISHAAKENIEQFMRPWALVFSAWNTVKTPGPFAGALQWWQTLLPVIMSNEADHHNRHQWLVQLAQKDPTWLSVLQNVVAVADVGINKIGIEEQAPDLVKQIELTIQPDGQAEITDQFDSDEITEYLRYLMFEHSDGIHTFSLPETQESQGTKAWMDLAIPALFALSVGGVLSIDEIDGSLHPLLVRELVSYFDNSELNPLGAQLLFSTHDLTLLGKYPAESLHRGEVWLVEKERSYSELIALDEFPIRDAHNIEKRYLQGTYGAVPISNTTELLHTLEVLREKYTKMKQQ</sequence>
<dbReference type="InterPro" id="IPR027417">
    <property type="entry name" value="P-loop_NTPase"/>
</dbReference>
<feature type="domain" description="ATPase AAA-type core" evidence="1">
    <location>
        <begin position="241"/>
        <end position="363"/>
    </location>
</feature>
<keyword evidence="2" id="KW-0547">Nucleotide-binding</keyword>
<reference evidence="2 3" key="1">
    <citation type="submission" date="2020-02" db="EMBL/GenBank/DDBJ databases">
        <authorList>
            <person name="Brisse S."/>
        </authorList>
    </citation>
    <scope>NUCLEOTIDE SEQUENCE [LARGE SCALE GENOMIC DNA]</scope>
    <source>
        <strain evidence="2">CIP107547</strain>
    </source>
</reference>
<feature type="domain" description="ATPase AAA-type core" evidence="1">
    <location>
        <begin position="45"/>
        <end position="138"/>
    </location>
</feature>
<dbReference type="GO" id="GO:0016887">
    <property type="term" value="F:ATP hydrolysis activity"/>
    <property type="evidence" value="ECO:0007669"/>
    <property type="project" value="InterPro"/>
</dbReference>
<dbReference type="PANTHER" id="PTHR40396">
    <property type="entry name" value="ATPASE-LIKE PROTEIN"/>
    <property type="match status" value="1"/>
</dbReference>
<dbReference type="AlphaFoldDB" id="A0A811G0F9"/>
<dbReference type="GO" id="GO:0005524">
    <property type="term" value="F:ATP binding"/>
    <property type="evidence" value="ECO:0007669"/>
    <property type="project" value="UniProtKB-KW"/>
</dbReference>
<evidence type="ECO:0000313" key="3">
    <source>
        <dbReference type="Proteomes" id="UP000480222"/>
    </source>
</evidence>
<dbReference type="Proteomes" id="UP000480222">
    <property type="component" value="Unassembled WGS sequence"/>
</dbReference>
<dbReference type="PANTHER" id="PTHR40396:SF1">
    <property type="entry name" value="ATPASE AAA-TYPE CORE DOMAIN-CONTAINING PROTEIN"/>
    <property type="match status" value="1"/>
</dbReference>
<comment type="caution">
    <text evidence="2">The sequence shown here is derived from an EMBL/GenBank/DDBJ whole genome shotgun (WGS) entry which is preliminary data.</text>
</comment>
<proteinExistence type="predicted"/>
<dbReference type="Pfam" id="PF13304">
    <property type="entry name" value="AAA_21"/>
    <property type="match status" value="2"/>
</dbReference>
<organism evidence="2 3">
    <name type="scientific">Corynebacterium diphtheriae</name>
    <dbReference type="NCBI Taxonomy" id="1717"/>
    <lineage>
        <taxon>Bacteria</taxon>
        <taxon>Bacillati</taxon>
        <taxon>Actinomycetota</taxon>
        <taxon>Actinomycetes</taxon>
        <taxon>Mycobacteriales</taxon>
        <taxon>Corynebacteriaceae</taxon>
        <taxon>Corynebacterium</taxon>
    </lineage>
</organism>
<accession>A0A811G0F9</accession>
<evidence type="ECO:0000313" key="2">
    <source>
        <dbReference type="EMBL" id="CAB0578352.1"/>
    </source>
</evidence>
<dbReference type="SUPFAM" id="SSF52540">
    <property type="entry name" value="P-loop containing nucleoside triphosphate hydrolases"/>
    <property type="match status" value="1"/>
</dbReference>
<dbReference type="Gene3D" id="3.40.50.300">
    <property type="entry name" value="P-loop containing nucleotide triphosphate hydrolases"/>
    <property type="match status" value="2"/>
</dbReference>
<dbReference type="EMBL" id="CADDAV010000001">
    <property type="protein sequence ID" value="CAB0578352.1"/>
    <property type="molecule type" value="Genomic_DNA"/>
</dbReference>
<gene>
    <name evidence="2" type="ORF">CIP107547_00079</name>
</gene>